<evidence type="ECO:0000256" key="3">
    <source>
        <dbReference type="RuleBase" id="RU003707"/>
    </source>
</evidence>
<dbReference type="EMBL" id="FMBM01000001">
    <property type="protein sequence ID" value="SCC79858.1"/>
    <property type="molecule type" value="Genomic_DNA"/>
</dbReference>
<dbReference type="PANTHER" id="PTHR43459">
    <property type="entry name" value="ENOYL-COA HYDRATASE"/>
    <property type="match status" value="1"/>
</dbReference>
<dbReference type="Gene3D" id="3.90.226.10">
    <property type="entry name" value="2-enoyl-CoA Hydratase, Chain A, domain 1"/>
    <property type="match status" value="1"/>
</dbReference>
<keyword evidence="7" id="KW-1185">Reference proteome</keyword>
<accession>A0A0P7X4E8</accession>
<evidence type="ECO:0000313" key="6">
    <source>
        <dbReference type="Proteomes" id="UP000050497"/>
    </source>
</evidence>
<protein>
    <submittedName>
        <fullName evidence="4">Ring 1,2-epoxyphenylacetyl-CoA isomerase/3,4-dehydroadipyl-CoA isomerase PaaG</fullName>
    </submittedName>
    <submittedName>
        <fullName evidence="5">Short chain enoyl-CoA hydratase /Enoyl-CoA hydratase</fullName>
    </submittedName>
</protein>
<dbReference type="STRING" id="1653334.GA0071312_1206"/>
<dbReference type="OrthoDB" id="9781757at2"/>
<reference evidence="4 6" key="1">
    <citation type="submission" date="2015-09" db="EMBL/GenBank/DDBJ databases">
        <title>Identification and resolution of microdiversity through metagenomic sequencing of parallel consortia.</title>
        <authorList>
            <person name="Nelson W.C."/>
            <person name="Romine M.F."/>
            <person name="Lindemann S.R."/>
        </authorList>
    </citation>
    <scope>NUCLEOTIDE SEQUENCE [LARGE SCALE GENOMIC DNA]</scope>
    <source>
        <strain evidence="4">HL-109</strain>
    </source>
</reference>
<proteinExistence type="inferred from homology"/>
<dbReference type="InterPro" id="IPR001753">
    <property type="entry name" value="Enoyl-CoA_hydra/iso"/>
</dbReference>
<dbReference type="CDD" id="cd06558">
    <property type="entry name" value="crotonase-like"/>
    <property type="match status" value="1"/>
</dbReference>
<dbReference type="AlphaFoldDB" id="A0A0P7X4E8"/>
<keyword evidence="2" id="KW-0456">Lyase</keyword>
<keyword evidence="4" id="KW-0413">Isomerase</keyword>
<dbReference type="PANTHER" id="PTHR43459:SF1">
    <property type="entry name" value="EG:BACN32G11.4 PROTEIN"/>
    <property type="match status" value="1"/>
</dbReference>
<dbReference type="Pfam" id="PF00378">
    <property type="entry name" value="ECH_1"/>
    <property type="match status" value="1"/>
</dbReference>
<dbReference type="SUPFAM" id="SSF52096">
    <property type="entry name" value="ClpP/crotonase"/>
    <property type="match status" value="1"/>
</dbReference>
<name>A0A0P7X4E8_9HYPH</name>
<dbReference type="PROSITE" id="PS00166">
    <property type="entry name" value="ENOYL_COA_HYDRATASE"/>
    <property type="match status" value="1"/>
</dbReference>
<dbReference type="GO" id="GO:0016836">
    <property type="term" value="F:hydro-lyase activity"/>
    <property type="evidence" value="ECO:0007669"/>
    <property type="project" value="UniProtKB-ARBA"/>
</dbReference>
<evidence type="ECO:0000313" key="7">
    <source>
        <dbReference type="Proteomes" id="UP000182800"/>
    </source>
</evidence>
<gene>
    <name evidence="4" type="primary">paaG</name>
    <name evidence="5" type="ORF">GA0071312_1206</name>
    <name evidence="4" type="ORF">HLUCCO17_13800</name>
</gene>
<dbReference type="InterPro" id="IPR014748">
    <property type="entry name" value="Enoyl-CoA_hydra_C"/>
</dbReference>
<dbReference type="InterPro" id="IPR029045">
    <property type="entry name" value="ClpP/crotonase-like_dom_sf"/>
</dbReference>
<dbReference type="PATRIC" id="fig|1653334.4.peg.512"/>
<evidence type="ECO:0000256" key="1">
    <source>
        <dbReference type="ARBA" id="ARBA00005254"/>
    </source>
</evidence>
<evidence type="ECO:0000313" key="4">
    <source>
        <dbReference type="EMBL" id="KPQ09712.1"/>
    </source>
</evidence>
<organism evidence="4 6">
    <name type="scientific">Saliniramus fredricksonii</name>
    <dbReference type="NCBI Taxonomy" id="1653334"/>
    <lineage>
        <taxon>Bacteria</taxon>
        <taxon>Pseudomonadati</taxon>
        <taxon>Pseudomonadota</taxon>
        <taxon>Alphaproteobacteria</taxon>
        <taxon>Hyphomicrobiales</taxon>
        <taxon>Salinarimonadaceae</taxon>
        <taxon>Saliniramus</taxon>
    </lineage>
</organism>
<comment type="caution">
    <text evidence="4">The sequence shown here is derived from an EMBL/GenBank/DDBJ whole genome shotgun (WGS) entry which is preliminary data.</text>
</comment>
<dbReference type="FunFam" id="1.10.12.10:FF:000001">
    <property type="entry name" value="Probable enoyl-CoA hydratase, mitochondrial"/>
    <property type="match status" value="1"/>
</dbReference>
<dbReference type="RefSeq" id="WP_074443982.1">
    <property type="nucleotide sequence ID" value="NZ_FMBM01000001.1"/>
</dbReference>
<sequence>MSEPVITSTREDAVAIITLNRPARLNALTSQMHAELRAALAEHAADEQVRVVMLTGAGRAFCAGQDLTAELPLGPDGRADLEETLLREYNPLVLTLADYPKLTIAALNGPAAGAAANIALACDIAIAAQSANLQQAFAKIALLPDAGGTWILPRLVGPRRALALMLTAEPVSAGEALRMGLVAKVFPDESFPADARAFAQSLAAGAPLAQQAMKQAVRESLDNDLASQLNLEARLQAKLGRSDDFEEGVTAFREKRKPVFTGR</sequence>
<evidence type="ECO:0000313" key="5">
    <source>
        <dbReference type="EMBL" id="SCC79858.1"/>
    </source>
</evidence>
<dbReference type="GO" id="GO:0016853">
    <property type="term" value="F:isomerase activity"/>
    <property type="evidence" value="ECO:0007669"/>
    <property type="project" value="UniProtKB-KW"/>
</dbReference>
<dbReference type="Proteomes" id="UP000050497">
    <property type="component" value="Unassembled WGS sequence"/>
</dbReference>
<reference evidence="5 7" key="2">
    <citation type="submission" date="2016-08" db="EMBL/GenBank/DDBJ databases">
        <authorList>
            <person name="Varghese N."/>
            <person name="Submissions Spin"/>
        </authorList>
    </citation>
    <scope>NUCLEOTIDE SEQUENCE [LARGE SCALE GENOMIC DNA]</scope>
    <source>
        <strain evidence="5 7">HL-109</strain>
    </source>
</reference>
<comment type="similarity">
    <text evidence="1 3">Belongs to the enoyl-CoA hydratase/isomerase family.</text>
</comment>
<evidence type="ECO:0000256" key="2">
    <source>
        <dbReference type="ARBA" id="ARBA00023239"/>
    </source>
</evidence>
<dbReference type="EMBL" id="LJSX01000023">
    <property type="protein sequence ID" value="KPQ09712.1"/>
    <property type="molecule type" value="Genomic_DNA"/>
</dbReference>
<dbReference type="InterPro" id="IPR018376">
    <property type="entry name" value="Enoyl-CoA_hyd/isom_CS"/>
</dbReference>
<dbReference type="Gene3D" id="1.10.12.10">
    <property type="entry name" value="Lyase 2-enoyl-coa Hydratase, Chain A, domain 2"/>
    <property type="match status" value="1"/>
</dbReference>
<dbReference type="Proteomes" id="UP000182800">
    <property type="component" value="Unassembled WGS sequence"/>
</dbReference>